<evidence type="ECO:0000313" key="3">
    <source>
        <dbReference type="RefSeq" id="XP_010485164.1"/>
    </source>
</evidence>
<dbReference type="InterPro" id="IPR050232">
    <property type="entry name" value="FBL13/AtMIF1-like"/>
</dbReference>
<dbReference type="Proteomes" id="UP000694864">
    <property type="component" value="Chromosome 18"/>
</dbReference>
<reference evidence="2" key="1">
    <citation type="journal article" date="2014" name="Nat. Commun.">
        <title>The emerging biofuel crop Camelina sativa retains a highly undifferentiated hexaploid genome structure.</title>
        <authorList>
            <person name="Kagale S."/>
            <person name="Koh C."/>
            <person name="Nixon J."/>
            <person name="Bollina V."/>
            <person name="Clarke W.E."/>
            <person name="Tuteja R."/>
            <person name="Spillane C."/>
            <person name="Robinson S.J."/>
            <person name="Links M.G."/>
            <person name="Clarke C."/>
            <person name="Higgins E.E."/>
            <person name="Huebert T."/>
            <person name="Sharpe A.G."/>
            <person name="Parkin I.A."/>
        </authorList>
    </citation>
    <scope>NUCLEOTIDE SEQUENCE [LARGE SCALE GENOMIC DNA]</scope>
    <source>
        <strain evidence="2">cv. DH55</strain>
    </source>
</reference>
<dbReference type="Gene3D" id="3.80.10.10">
    <property type="entry name" value="Ribonuclease Inhibitor"/>
    <property type="match status" value="1"/>
</dbReference>
<accession>A0ABM0XFE0</accession>
<keyword evidence="2" id="KW-1185">Reference proteome</keyword>
<proteinExistence type="predicted"/>
<protein>
    <submittedName>
        <fullName evidence="3">Probable FBD-associated F-box protein At1g32375</fullName>
    </submittedName>
</protein>
<feature type="domain" description="F-box/LRR-repeat protein 15/At3g58940/PEG3-like LRR" evidence="1">
    <location>
        <begin position="89"/>
        <end position="206"/>
    </location>
</feature>
<dbReference type="PANTHER" id="PTHR31900">
    <property type="entry name" value="F-BOX/RNI SUPERFAMILY PROTEIN-RELATED"/>
    <property type="match status" value="1"/>
</dbReference>
<name>A0ABM0XFE0_CAMSA</name>
<dbReference type="InterPro" id="IPR032675">
    <property type="entry name" value="LRR_dom_sf"/>
</dbReference>
<dbReference type="Pfam" id="PF24758">
    <property type="entry name" value="LRR_At5g56370"/>
    <property type="match status" value="1"/>
</dbReference>
<evidence type="ECO:0000313" key="2">
    <source>
        <dbReference type="Proteomes" id="UP000694864"/>
    </source>
</evidence>
<gene>
    <name evidence="3" type="primary">LOC104763500</name>
</gene>
<dbReference type="GeneID" id="104763500"/>
<reference evidence="3" key="2">
    <citation type="submission" date="2025-08" db="UniProtKB">
        <authorList>
            <consortium name="RefSeq"/>
        </authorList>
    </citation>
    <scope>IDENTIFICATION</scope>
    <source>
        <tissue evidence="3">Leaf</tissue>
    </source>
</reference>
<dbReference type="RefSeq" id="XP_010485164.1">
    <property type="nucleotide sequence ID" value="XM_010486862.1"/>
</dbReference>
<dbReference type="PANTHER" id="PTHR31900:SF29">
    <property type="entry name" value="FBD-LIKE DOMAIN FAMILY PROTEIN"/>
    <property type="match status" value="1"/>
</dbReference>
<dbReference type="SUPFAM" id="SSF52047">
    <property type="entry name" value="RNI-like"/>
    <property type="match status" value="1"/>
</dbReference>
<dbReference type="InterPro" id="IPR055411">
    <property type="entry name" value="LRR_FXL15/At3g58940/PEG3-like"/>
</dbReference>
<evidence type="ECO:0000259" key="1">
    <source>
        <dbReference type="Pfam" id="PF24758"/>
    </source>
</evidence>
<organism evidence="2 3">
    <name type="scientific">Camelina sativa</name>
    <name type="common">False flax</name>
    <name type="synonym">Myagrum sativum</name>
    <dbReference type="NCBI Taxonomy" id="90675"/>
    <lineage>
        <taxon>Eukaryota</taxon>
        <taxon>Viridiplantae</taxon>
        <taxon>Streptophyta</taxon>
        <taxon>Embryophyta</taxon>
        <taxon>Tracheophyta</taxon>
        <taxon>Spermatophyta</taxon>
        <taxon>Magnoliopsida</taxon>
        <taxon>eudicotyledons</taxon>
        <taxon>Gunneridae</taxon>
        <taxon>Pentapetalae</taxon>
        <taxon>rosids</taxon>
        <taxon>malvids</taxon>
        <taxon>Brassicales</taxon>
        <taxon>Brassicaceae</taxon>
        <taxon>Camelineae</taxon>
        <taxon>Camelina</taxon>
    </lineage>
</organism>
<sequence>MVLSKRWQFLWMLVPKLVYDDGYNNLKRRRFIRFVDRSLLLHEAPVLETLHFKLGKTCGVQDIRVWIKDAHKLCPRELIIEIDNYSENDTPVTLFRSLYKCFRMLVTLKLSYLVLMNDLSSDISFPSLKTLSLTAMEYPDDDFVVKLLSSCPVLEDLDVTLCPYDNVVILSVRVPSLKTLVLNIADERKLEDVYGFVIYTPNLECLKIDDYNFDFESITSAKRLNLCLPTSKNAYPVGSVFHRLVHLTLCTCETEWLNLLMRLLRDSPNLRALKLKQSLPTKR</sequence>